<dbReference type="Proteomes" id="UP000533900">
    <property type="component" value="Unassembled WGS sequence"/>
</dbReference>
<proteinExistence type="predicted"/>
<gene>
    <name evidence="1" type="ORF">H7F21_14065</name>
</gene>
<dbReference type="InterPro" id="IPR019619">
    <property type="entry name" value="DUF2490"/>
</dbReference>
<reference evidence="1" key="1">
    <citation type="submission" date="2020-08" db="EMBL/GenBank/DDBJ databases">
        <title>Winogradskyella ouciana sp. nov., isolated from the hadal seawater of the Mariana Trench.</title>
        <authorList>
            <person name="He X."/>
        </authorList>
    </citation>
    <scope>NUCLEOTIDE SEQUENCE [LARGE SCALE GENOMIC DNA]</scope>
    <source>
        <strain evidence="1">KCTC 52348</strain>
    </source>
</reference>
<dbReference type="AlphaFoldDB" id="A0A842IVT0"/>
<protein>
    <submittedName>
        <fullName evidence="1">DUF2490 domain-containing protein</fullName>
    </submittedName>
</protein>
<dbReference type="Pfam" id="PF10677">
    <property type="entry name" value="DUF2490"/>
    <property type="match status" value="1"/>
</dbReference>
<evidence type="ECO:0000313" key="1">
    <source>
        <dbReference type="EMBL" id="MBC2846229.1"/>
    </source>
</evidence>
<name>A0A842IVT0_9FLAO</name>
<dbReference type="EMBL" id="JACLCP010000004">
    <property type="protein sequence ID" value="MBC2846229.1"/>
    <property type="molecule type" value="Genomic_DNA"/>
</dbReference>
<keyword evidence="2" id="KW-1185">Reference proteome</keyword>
<sequence>MKRFLLLFALLTFQILCSQNHSEDALGSWYTYGSNHRLSERFSITPYGELRFYEASSNYNLVFASLRGSYHLDSKSSVGLGYAYLDIDTVFEFDNMPNIHEHRIFEQYVYKQNVGKVRLQHRGRLEQRFLDFNDRNELQNRFRYRLSLKYDLNKTFFVLVSDEPFVNFQNQVFHENRFYSGIGINVLKNSQIQLGYLSQHIRKNRLNRIQIGINFQTNYRKSKTTLTQL</sequence>
<evidence type="ECO:0000313" key="2">
    <source>
        <dbReference type="Proteomes" id="UP000533900"/>
    </source>
</evidence>
<organism evidence="1 2">
    <name type="scientific">Winogradskyella flava</name>
    <dbReference type="NCBI Taxonomy" id="1884876"/>
    <lineage>
        <taxon>Bacteria</taxon>
        <taxon>Pseudomonadati</taxon>
        <taxon>Bacteroidota</taxon>
        <taxon>Flavobacteriia</taxon>
        <taxon>Flavobacteriales</taxon>
        <taxon>Flavobacteriaceae</taxon>
        <taxon>Winogradskyella</taxon>
    </lineage>
</organism>
<dbReference type="RefSeq" id="WP_185789934.1">
    <property type="nucleotide sequence ID" value="NZ_JACLCP010000004.1"/>
</dbReference>
<comment type="caution">
    <text evidence="1">The sequence shown here is derived from an EMBL/GenBank/DDBJ whole genome shotgun (WGS) entry which is preliminary data.</text>
</comment>
<accession>A0A842IVT0</accession>